<evidence type="ECO:0000313" key="2">
    <source>
        <dbReference type="Proteomes" id="UP000287547"/>
    </source>
</evidence>
<accession>A0A428ZAP4</accession>
<dbReference type="EMBL" id="QHKI01000013">
    <property type="protein sequence ID" value="RSM85124.1"/>
    <property type="molecule type" value="Genomic_DNA"/>
</dbReference>
<evidence type="ECO:0000313" key="1">
    <source>
        <dbReference type="EMBL" id="RSM85124.1"/>
    </source>
</evidence>
<name>A0A428ZAP4_KIBAR</name>
<comment type="caution">
    <text evidence="1">The sequence shown here is derived from an EMBL/GenBank/DDBJ whole genome shotgun (WGS) entry which is preliminary data.</text>
</comment>
<proteinExistence type="predicted"/>
<organism evidence="1 2">
    <name type="scientific">Kibdelosporangium aridum</name>
    <dbReference type="NCBI Taxonomy" id="2030"/>
    <lineage>
        <taxon>Bacteria</taxon>
        <taxon>Bacillati</taxon>
        <taxon>Actinomycetota</taxon>
        <taxon>Actinomycetes</taxon>
        <taxon>Pseudonocardiales</taxon>
        <taxon>Pseudonocardiaceae</taxon>
        <taxon>Kibdelosporangium</taxon>
    </lineage>
</organism>
<dbReference type="Proteomes" id="UP000287547">
    <property type="component" value="Unassembled WGS sequence"/>
</dbReference>
<protein>
    <submittedName>
        <fullName evidence="1">Uncharacterized protein</fullName>
    </submittedName>
</protein>
<sequence length="226" mass="25062">MIAFPAPVLCQGADEDLLLQIGEVVFPRCMRRVSEANGLRIWVDGDLRDEATRVDAVARFQTLLGILRAWRSEAGELRDEQRAGLGEGPVCDEAGNQFLSIGPVRTYTTFGGEIEWFAECTRRGVGMSQHLRNALWLNGRLNRTAADFYMIHEYAGVEFGGSLGIRDKLKLSTNSQGRLTRAANNLSPLEGGRHAKQSGEAGMTLDEQRTYVADLLRRWINLHSAA</sequence>
<dbReference type="AlphaFoldDB" id="A0A428ZAP4"/>
<gene>
    <name evidence="1" type="ORF">DMH04_17600</name>
</gene>
<reference evidence="1 2" key="1">
    <citation type="submission" date="2018-05" db="EMBL/GenBank/DDBJ databases">
        <title>Evolution of GPA BGCs.</title>
        <authorList>
            <person name="Waglechner N."/>
            <person name="Wright G.D."/>
        </authorList>
    </citation>
    <scope>NUCLEOTIDE SEQUENCE [LARGE SCALE GENOMIC DNA]</scope>
    <source>
        <strain evidence="1 2">A82846</strain>
    </source>
</reference>